<dbReference type="AlphaFoldDB" id="D4ZG54"/>
<dbReference type="EMBL" id="AP011177">
    <property type="protein sequence ID" value="BAJ00653.1"/>
    <property type="molecule type" value="Genomic_DNA"/>
</dbReference>
<keyword evidence="1" id="KW-1133">Transmembrane helix</keyword>
<keyword evidence="1" id="KW-0472">Membrane</keyword>
<evidence type="ECO:0008006" key="4">
    <source>
        <dbReference type="Google" id="ProtNLM"/>
    </source>
</evidence>
<evidence type="ECO:0000256" key="1">
    <source>
        <dbReference type="SAM" id="Phobius"/>
    </source>
</evidence>
<proteinExistence type="predicted"/>
<feature type="transmembrane region" description="Helical" evidence="1">
    <location>
        <begin position="63"/>
        <end position="84"/>
    </location>
</feature>
<gene>
    <name evidence="2" type="ordered locus">SVI_0682</name>
</gene>
<dbReference type="STRING" id="637905.SVI_0682"/>
<feature type="transmembrane region" description="Helical" evidence="1">
    <location>
        <begin position="31"/>
        <end position="57"/>
    </location>
</feature>
<organism evidence="2 3">
    <name type="scientific">Shewanella violacea (strain JCM 10179 / CIP 106290 / LMG 19151 / DSS12)</name>
    <dbReference type="NCBI Taxonomy" id="637905"/>
    <lineage>
        <taxon>Bacteria</taxon>
        <taxon>Pseudomonadati</taxon>
        <taxon>Pseudomonadota</taxon>
        <taxon>Gammaproteobacteria</taxon>
        <taxon>Alteromonadales</taxon>
        <taxon>Shewanellaceae</taxon>
        <taxon>Shewanella</taxon>
    </lineage>
</organism>
<keyword evidence="1" id="KW-0812">Transmembrane</keyword>
<evidence type="ECO:0000313" key="3">
    <source>
        <dbReference type="Proteomes" id="UP000002350"/>
    </source>
</evidence>
<dbReference type="OrthoDB" id="6305308at2"/>
<sequence>MHATQANDFSFTHDTEFSKDSLKPSPRGFKLALHTGNAVMLIAVLGILLSIFVAYAHAEQFSLWAQVASHITLILCATAIKIGYVIRCIGLHGLGAIQL</sequence>
<protein>
    <recommendedName>
        <fullName evidence="4">Orphan protein</fullName>
    </recommendedName>
</protein>
<keyword evidence="3" id="KW-1185">Reference proteome</keyword>
<dbReference type="HOGENOM" id="CLU_2318546_0_0_6"/>
<dbReference type="Proteomes" id="UP000002350">
    <property type="component" value="Chromosome"/>
</dbReference>
<reference evidence="3" key="1">
    <citation type="journal article" date="2010" name="Mol. Biosyst.">
        <title>Complete genome sequence and comparative analysis of Shewanella violacea, a psychrophilic and piezophilic bacterium from deep sea floor sediments.</title>
        <authorList>
            <person name="Aono E."/>
            <person name="Baba T."/>
            <person name="Ara T."/>
            <person name="Nishi T."/>
            <person name="Nakamichi T."/>
            <person name="Inamoto E."/>
            <person name="Toyonaga H."/>
            <person name="Hasegawa M."/>
            <person name="Takai Y."/>
            <person name="Okumura Y."/>
            <person name="Baba M."/>
            <person name="Tomita M."/>
            <person name="Kato C."/>
            <person name="Oshima T."/>
            <person name="Nakasone K."/>
            <person name="Mori H."/>
        </authorList>
    </citation>
    <scope>NUCLEOTIDE SEQUENCE [LARGE SCALE GENOMIC DNA]</scope>
    <source>
        <strain evidence="3">JCM 10179 / CIP 106290 / LMG 19151 / DSS12</strain>
    </source>
</reference>
<dbReference type="RefSeq" id="WP_013049966.1">
    <property type="nucleotide sequence ID" value="NC_014012.1"/>
</dbReference>
<dbReference type="KEGG" id="svo:SVI_0682"/>
<accession>D4ZG54</accession>
<dbReference type="eggNOG" id="ENOG5033CQU">
    <property type="taxonomic scope" value="Bacteria"/>
</dbReference>
<evidence type="ECO:0000313" key="2">
    <source>
        <dbReference type="EMBL" id="BAJ00653.1"/>
    </source>
</evidence>
<name>D4ZG54_SHEVD</name>